<keyword evidence="1" id="KW-0812">Transmembrane</keyword>
<dbReference type="InParanoid" id="A0A212F7T9"/>
<sequence>MNVNCSEENGFLFLIEKIKIKVDLPKPDEDVADILVIGNLLIIPCPLILCFFLCCSSDKCEGVYRYMCKQHLVTSVQHLIALNALFQLYPDEAGSSTVILYHLTGYLSSLVPFWTACISLKMFADLYIVSAGSNGYSKSDVMKFARISILLISMYEEAMLTMFPLFASPCDLMESLLVPAIRMTCILIVTSIPVAVLCSFLYHCIRRSDNINLKLAVMFLMHLFTFVTSDIILIVFKVVCPKKSEDMEDDGIMEILKGTSLASRDEAARAAAVLRWTLQQAHRCSCSGVQLARDLLVLGVPRAHAAALADAADTTRDGYETKIASNGFMVNKLTDVSAAPGPEGTVDTVKLTLHTDDVFTAKQKKEDLIIDKSQMKILLAELKKAKEKVDEISVS</sequence>
<evidence type="ECO:0000313" key="2">
    <source>
        <dbReference type="EMBL" id="OWR49791.1"/>
    </source>
</evidence>
<proteinExistence type="predicted"/>
<feature type="transmembrane region" description="Helical" evidence="1">
    <location>
        <begin position="34"/>
        <end position="54"/>
    </location>
</feature>
<accession>A0A212F7T9</accession>
<feature type="transmembrane region" description="Helical" evidence="1">
    <location>
        <begin position="144"/>
        <end position="167"/>
    </location>
</feature>
<keyword evidence="1" id="KW-0472">Membrane</keyword>
<evidence type="ECO:0000256" key="1">
    <source>
        <dbReference type="SAM" id="Phobius"/>
    </source>
</evidence>
<name>A0A212F7T9_DANPL</name>
<dbReference type="STRING" id="278856.A0A212F7T9"/>
<keyword evidence="1" id="KW-1133">Transmembrane helix</keyword>
<keyword evidence="3" id="KW-1185">Reference proteome</keyword>
<feature type="transmembrane region" description="Helical" evidence="1">
    <location>
        <begin position="179"/>
        <end position="203"/>
    </location>
</feature>
<organism evidence="2 3">
    <name type="scientific">Danaus plexippus plexippus</name>
    <dbReference type="NCBI Taxonomy" id="278856"/>
    <lineage>
        <taxon>Eukaryota</taxon>
        <taxon>Metazoa</taxon>
        <taxon>Ecdysozoa</taxon>
        <taxon>Arthropoda</taxon>
        <taxon>Hexapoda</taxon>
        <taxon>Insecta</taxon>
        <taxon>Pterygota</taxon>
        <taxon>Neoptera</taxon>
        <taxon>Endopterygota</taxon>
        <taxon>Lepidoptera</taxon>
        <taxon>Glossata</taxon>
        <taxon>Ditrysia</taxon>
        <taxon>Papilionoidea</taxon>
        <taxon>Nymphalidae</taxon>
        <taxon>Danainae</taxon>
        <taxon>Danaini</taxon>
        <taxon>Danaina</taxon>
        <taxon>Danaus</taxon>
        <taxon>Danaus</taxon>
    </lineage>
</organism>
<comment type="caution">
    <text evidence="2">The sequence shown here is derived from an EMBL/GenBank/DDBJ whole genome shotgun (WGS) entry which is preliminary data.</text>
</comment>
<dbReference type="eggNOG" id="ENOG502QSP3">
    <property type="taxonomic scope" value="Eukaryota"/>
</dbReference>
<dbReference type="KEGG" id="dpl:KGM_214850"/>
<protein>
    <submittedName>
        <fullName evidence="2">COMM domain containing 4</fullName>
    </submittedName>
</protein>
<evidence type="ECO:0000313" key="3">
    <source>
        <dbReference type="Proteomes" id="UP000007151"/>
    </source>
</evidence>
<dbReference type="EMBL" id="AGBW02009831">
    <property type="protein sequence ID" value="OWR49791.1"/>
    <property type="molecule type" value="Genomic_DNA"/>
</dbReference>
<reference evidence="2 3" key="1">
    <citation type="journal article" date="2011" name="Cell">
        <title>The monarch butterfly genome yields insights into long-distance migration.</title>
        <authorList>
            <person name="Zhan S."/>
            <person name="Merlin C."/>
            <person name="Boore J.L."/>
            <person name="Reppert S.M."/>
        </authorList>
    </citation>
    <scope>NUCLEOTIDE SEQUENCE [LARGE SCALE GENOMIC DNA]</scope>
    <source>
        <strain evidence="2">F-2</strain>
    </source>
</reference>
<dbReference type="Proteomes" id="UP000007151">
    <property type="component" value="Unassembled WGS sequence"/>
</dbReference>
<feature type="transmembrane region" description="Helical" evidence="1">
    <location>
        <begin position="215"/>
        <end position="236"/>
    </location>
</feature>
<dbReference type="AlphaFoldDB" id="A0A212F7T9"/>
<gene>
    <name evidence="2" type="ORF">KGM_214850</name>
</gene>